<keyword evidence="1" id="KW-0533">Nickel</keyword>
<accession>A0A0D8HKN2</accession>
<organism evidence="2 3">
    <name type="scientific">Acidithrix ferrooxidans</name>
    <dbReference type="NCBI Taxonomy" id="1280514"/>
    <lineage>
        <taxon>Bacteria</taxon>
        <taxon>Bacillati</taxon>
        <taxon>Actinomycetota</taxon>
        <taxon>Acidimicrobiia</taxon>
        <taxon>Acidimicrobiales</taxon>
        <taxon>Acidimicrobiaceae</taxon>
        <taxon>Acidithrix</taxon>
    </lineage>
</organism>
<proteinExistence type="predicted"/>
<reference evidence="2 3" key="1">
    <citation type="submission" date="2015-01" db="EMBL/GenBank/DDBJ databases">
        <title>Draft genome of the acidophilic iron oxidizer Acidithrix ferrooxidans strain Py-F3.</title>
        <authorList>
            <person name="Poehlein A."/>
            <person name="Eisen S."/>
            <person name="Schloemann M."/>
            <person name="Johnson B.D."/>
            <person name="Daniel R."/>
            <person name="Muehling M."/>
        </authorList>
    </citation>
    <scope>NUCLEOTIDE SEQUENCE [LARGE SCALE GENOMIC DNA]</scope>
    <source>
        <strain evidence="2 3">Py-F3</strain>
    </source>
</reference>
<protein>
    <recommendedName>
        <fullName evidence="4">Nickel insertion protein</fullName>
    </recommendedName>
</protein>
<dbReference type="PANTHER" id="PTHR36566:SF1">
    <property type="entry name" value="PYRIDINIUM-3,5-BISTHIOCARBOXYLIC ACID MONONUCLEOTIDE NICKEL INSERTION PROTEIN"/>
    <property type="match status" value="1"/>
</dbReference>
<dbReference type="OrthoDB" id="9765625at2"/>
<sequence>MKALRLWCPSGLSGDMFGALCFDLGLEPKIVNDAIGALGLAGVEIIVKKVKKGDFSTTSFSVVAQTVQPPRALDDILKLVQQSGLSLGVIEGFSKAIIRLGEVEAKLHGVALEEVVFHEIGAWDTIVDLLVGVIALEYFEVEGVIVSDLEVGGGLVATSHGVLNLPSPATLELISRFSFTQAVRGNELLTPTGAALLSVFASEPWPKMAFRAQKIGYGSGTIHLEDRPNMVVGALGEATTPGQRYSYGQEIAVSGSKAKGDGSHDYPSSFEVASLLETNIDDQSPETLASVVELLIAKGAIDAWVSPIVAKKARSGSLFSLICKVDEADRFSREIFASLGTLGIRRSMVDREVLARSFMQVELYGRLISIKVGPFASKIEADDLYSLALILDKPFLELKREVAAEFSRCHPGLPFPV</sequence>
<dbReference type="InterPro" id="IPR002822">
    <property type="entry name" value="Ni_insertion"/>
</dbReference>
<dbReference type="Proteomes" id="UP000032360">
    <property type="component" value="Unassembled WGS sequence"/>
</dbReference>
<evidence type="ECO:0000313" key="2">
    <source>
        <dbReference type="EMBL" id="KJF18429.1"/>
    </source>
</evidence>
<dbReference type="STRING" id="1280514.AXFE_06560"/>
<keyword evidence="3" id="KW-1185">Reference proteome</keyword>
<evidence type="ECO:0000313" key="3">
    <source>
        <dbReference type="Proteomes" id="UP000032360"/>
    </source>
</evidence>
<evidence type="ECO:0008006" key="4">
    <source>
        <dbReference type="Google" id="ProtNLM"/>
    </source>
</evidence>
<dbReference type="Pfam" id="PF01969">
    <property type="entry name" value="Ni_insertion"/>
    <property type="match status" value="1"/>
</dbReference>
<evidence type="ECO:0000256" key="1">
    <source>
        <dbReference type="ARBA" id="ARBA00022596"/>
    </source>
</evidence>
<gene>
    <name evidence="2" type="ORF">AXFE_06560</name>
</gene>
<dbReference type="EMBL" id="JXYS01000017">
    <property type="protein sequence ID" value="KJF18429.1"/>
    <property type="molecule type" value="Genomic_DNA"/>
</dbReference>
<name>A0A0D8HKN2_9ACTN</name>
<comment type="caution">
    <text evidence="2">The sequence shown here is derived from an EMBL/GenBank/DDBJ whole genome shotgun (WGS) entry which is preliminary data.</text>
</comment>
<dbReference type="RefSeq" id="WP_152625834.1">
    <property type="nucleotide sequence ID" value="NZ_JXYS01000017.1"/>
</dbReference>
<dbReference type="PANTHER" id="PTHR36566">
    <property type="entry name" value="NICKEL INSERTION PROTEIN-RELATED"/>
    <property type="match status" value="1"/>
</dbReference>
<dbReference type="Gene3D" id="3.30.70.1380">
    <property type="entry name" value="Transcriptional regulatory protein pf0864 domain like"/>
    <property type="match status" value="1"/>
</dbReference>
<dbReference type="AlphaFoldDB" id="A0A0D8HKN2"/>